<dbReference type="Pfam" id="PF01458">
    <property type="entry name" value="SUFBD_core"/>
    <property type="match status" value="1"/>
</dbReference>
<dbReference type="PANTHER" id="PTHR30508:SF1">
    <property type="entry name" value="UPF0051 PROTEIN ABCI8, CHLOROPLASTIC-RELATED"/>
    <property type="match status" value="1"/>
</dbReference>
<accession>A0A2H0YRV3</accession>
<dbReference type="AlphaFoldDB" id="A0A2H0YRV3"/>
<sequence length="243" mass="27259">MSMSYEKFLIDSGKFNPLVIHRQAGQQEIRIEISKGVKAKVLILGDFKKIISSLKLHIIIRQSAALNLVENIKGGKRVETACEIELKETGANCLVTGMFLGKKTEEHVCKTIVDHQAANTRADVLVKAVYQNQSRGDFSGLIKINKSSQHANSFYKNEILLLDSAQAISMPHLEISTNRAKASHSSYISRLNQEQLFYLQSHGLSYQQSKREIIAGFLVSALNRLPQVFCRQFLPKLKRALSC</sequence>
<proteinExistence type="inferred from homology"/>
<dbReference type="GO" id="GO:0016226">
    <property type="term" value="P:iron-sulfur cluster assembly"/>
    <property type="evidence" value="ECO:0007669"/>
    <property type="project" value="InterPro"/>
</dbReference>
<name>A0A2H0YRV3_9BACT</name>
<evidence type="ECO:0000313" key="3">
    <source>
        <dbReference type="EMBL" id="PIS41009.1"/>
    </source>
</evidence>
<dbReference type="InterPro" id="IPR000825">
    <property type="entry name" value="SUF_FeS_clus_asmbl_SufBD_core"/>
</dbReference>
<evidence type="ECO:0000259" key="2">
    <source>
        <dbReference type="Pfam" id="PF01458"/>
    </source>
</evidence>
<reference evidence="4" key="1">
    <citation type="submission" date="2017-09" db="EMBL/GenBank/DDBJ databases">
        <title>Depth-based differentiation of microbial function through sediment-hosted aquifers and enrichment of novel symbionts in the deep terrestrial subsurface.</title>
        <authorList>
            <person name="Probst A.J."/>
            <person name="Ladd B."/>
            <person name="Jarett J.K."/>
            <person name="Geller-Mcgrath D.E."/>
            <person name="Sieber C.M.K."/>
            <person name="Emerson J.B."/>
            <person name="Anantharaman K."/>
            <person name="Thomas B.C."/>
            <person name="Malmstrom R."/>
            <person name="Stieglmeier M."/>
            <person name="Klingl A."/>
            <person name="Woyke T."/>
            <person name="Ryan C.M."/>
            <person name="Banfield J.F."/>
        </authorList>
    </citation>
    <scope>NUCLEOTIDE SEQUENCE [LARGE SCALE GENOMIC DNA]</scope>
</reference>
<comment type="caution">
    <text evidence="3">The sequence shown here is derived from an EMBL/GenBank/DDBJ whole genome shotgun (WGS) entry which is preliminary data.</text>
</comment>
<protein>
    <recommendedName>
        <fullName evidence="2">SUF system FeS cluster assembly SufBD core domain-containing protein</fullName>
    </recommendedName>
</protein>
<dbReference type="PANTHER" id="PTHR30508">
    <property type="entry name" value="FES CLUSTER ASSEMBLY PROTEIN SUF"/>
    <property type="match status" value="1"/>
</dbReference>
<feature type="domain" description="SUF system FeS cluster assembly SufBD core" evidence="2">
    <location>
        <begin position="51"/>
        <end position="217"/>
    </location>
</feature>
<dbReference type="InterPro" id="IPR037284">
    <property type="entry name" value="SUF_FeS_clus_asmbl_SufBD_sf"/>
</dbReference>
<gene>
    <name evidence="3" type="ORF">COT26_00290</name>
</gene>
<dbReference type="InterPro" id="IPR055346">
    <property type="entry name" value="Fe-S_cluster_assembly_SufBD"/>
</dbReference>
<dbReference type="SUPFAM" id="SSF101960">
    <property type="entry name" value="Stabilizer of iron transporter SufD"/>
    <property type="match status" value="1"/>
</dbReference>
<comment type="similarity">
    <text evidence="1">Belongs to the iron-sulfur cluster assembly SufBD family.</text>
</comment>
<evidence type="ECO:0000256" key="1">
    <source>
        <dbReference type="ARBA" id="ARBA00043967"/>
    </source>
</evidence>
<dbReference type="Proteomes" id="UP000236845">
    <property type="component" value="Unassembled WGS sequence"/>
</dbReference>
<dbReference type="EMBL" id="PEXW01000008">
    <property type="protein sequence ID" value="PIS41009.1"/>
    <property type="molecule type" value="Genomic_DNA"/>
</dbReference>
<evidence type="ECO:0000313" key="4">
    <source>
        <dbReference type="Proteomes" id="UP000236845"/>
    </source>
</evidence>
<organism evidence="3 4">
    <name type="scientific">Candidatus Kerfeldbacteria bacterium CG08_land_8_20_14_0_20_43_14</name>
    <dbReference type="NCBI Taxonomy" id="2014246"/>
    <lineage>
        <taxon>Bacteria</taxon>
        <taxon>Candidatus Kerfeldiibacteriota</taxon>
    </lineage>
</organism>